<feature type="domain" description="HTH marR-type" evidence="4">
    <location>
        <begin position="22"/>
        <end position="154"/>
    </location>
</feature>
<dbReference type="SUPFAM" id="SSF46785">
    <property type="entry name" value="Winged helix' DNA-binding domain"/>
    <property type="match status" value="1"/>
</dbReference>
<accession>A0ABT0Q0K1</accession>
<evidence type="ECO:0000256" key="2">
    <source>
        <dbReference type="ARBA" id="ARBA00023125"/>
    </source>
</evidence>
<dbReference type="PRINTS" id="PR00598">
    <property type="entry name" value="HTHMARR"/>
</dbReference>
<name>A0ABT0Q0K1_9RHOB</name>
<proteinExistence type="predicted"/>
<reference evidence="5" key="1">
    <citation type="submission" date="2022-05" db="EMBL/GenBank/DDBJ databases">
        <authorList>
            <person name="Park J.-S."/>
        </authorList>
    </citation>
    <scope>NUCLEOTIDE SEQUENCE</scope>
    <source>
        <strain evidence="5">2012CJ41-6</strain>
    </source>
</reference>
<dbReference type="PANTHER" id="PTHR42756">
    <property type="entry name" value="TRANSCRIPTIONAL REGULATOR, MARR"/>
    <property type="match status" value="1"/>
</dbReference>
<dbReference type="RefSeq" id="WP_249708096.1">
    <property type="nucleotide sequence ID" value="NZ_JAMFMB010000007.1"/>
</dbReference>
<evidence type="ECO:0000313" key="6">
    <source>
        <dbReference type="Proteomes" id="UP001203880"/>
    </source>
</evidence>
<keyword evidence="3" id="KW-0804">Transcription</keyword>
<dbReference type="EMBL" id="JAMFMB010000007">
    <property type="protein sequence ID" value="MCL6283326.1"/>
    <property type="molecule type" value="Genomic_DNA"/>
</dbReference>
<organism evidence="5 6">
    <name type="scientific">Ruegeria spongiae</name>
    <dbReference type="NCBI Taxonomy" id="2942209"/>
    <lineage>
        <taxon>Bacteria</taxon>
        <taxon>Pseudomonadati</taxon>
        <taxon>Pseudomonadota</taxon>
        <taxon>Alphaproteobacteria</taxon>
        <taxon>Rhodobacterales</taxon>
        <taxon>Roseobacteraceae</taxon>
        <taxon>Ruegeria</taxon>
    </lineage>
</organism>
<keyword evidence="6" id="KW-1185">Reference proteome</keyword>
<dbReference type="Proteomes" id="UP001203880">
    <property type="component" value="Unassembled WGS sequence"/>
</dbReference>
<dbReference type="Pfam" id="PF01047">
    <property type="entry name" value="MarR"/>
    <property type="match status" value="1"/>
</dbReference>
<gene>
    <name evidence="5" type="ORF">M3P21_07250</name>
</gene>
<keyword evidence="1" id="KW-0805">Transcription regulation</keyword>
<protein>
    <submittedName>
        <fullName evidence="5">MarR family winged helix-turn-helix transcriptional regulator</fullName>
    </submittedName>
</protein>
<dbReference type="SMART" id="SM00347">
    <property type="entry name" value="HTH_MARR"/>
    <property type="match status" value="1"/>
</dbReference>
<dbReference type="PROSITE" id="PS50995">
    <property type="entry name" value="HTH_MARR_2"/>
    <property type="match status" value="1"/>
</dbReference>
<evidence type="ECO:0000256" key="3">
    <source>
        <dbReference type="ARBA" id="ARBA00023163"/>
    </source>
</evidence>
<evidence type="ECO:0000313" key="5">
    <source>
        <dbReference type="EMBL" id="MCL6283326.1"/>
    </source>
</evidence>
<keyword evidence="2" id="KW-0238">DNA-binding</keyword>
<evidence type="ECO:0000259" key="4">
    <source>
        <dbReference type="PROSITE" id="PS50995"/>
    </source>
</evidence>
<dbReference type="Gene3D" id="1.10.10.10">
    <property type="entry name" value="Winged helix-like DNA-binding domain superfamily/Winged helix DNA-binding domain"/>
    <property type="match status" value="1"/>
</dbReference>
<evidence type="ECO:0000256" key="1">
    <source>
        <dbReference type="ARBA" id="ARBA00023015"/>
    </source>
</evidence>
<dbReference type="InterPro" id="IPR036390">
    <property type="entry name" value="WH_DNA-bd_sf"/>
</dbReference>
<dbReference type="PANTHER" id="PTHR42756:SF1">
    <property type="entry name" value="TRANSCRIPTIONAL REPRESSOR OF EMRAB OPERON"/>
    <property type="match status" value="1"/>
</dbReference>
<dbReference type="InterPro" id="IPR036388">
    <property type="entry name" value="WH-like_DNA-bd_sf"/>
</dbReference>
<comment type="caution">
    <text evidence="5">The sequence shown here is derived from an EMBL/GenBank/DDBJ whole genome shotgun (WGS) entry which is preliminary data.</text>
</comment>
<sequence>MLFNIAQHAMQVVNSRMEFEKENSAGYLVNHMARLFAKELQQRIAPHGIVVGQFPILLELWQKDGVSQKSLLDKIDVEQATLANTLNRMERDGLIRRTRNPTDARAQQIWLTNKATALREYAYASAQRVNAEALSVLDASEQAHFMEYMSRIISGMRAS</sequence>
<dbReference type="InterPro" id="IPR000835">
    <property type="entry name" value="HTH_MarR-typ"/>
</dbReference>